<keyword evidence="7" id="KW-0472">Membrane</keyword>
<dbReference type="InterPro" id="IPR035251">
    <property type="entry name" value="ShlB_POTRA"/>
</dbReference>
<dbReference type="InterPro" id="IPR005565">
    <property type="entry name" value="Hemolysn_activator_HlyB_C"/>
</dbReference>
<dbReference type="GO" id="GO:0009279">
    <property type="term" value="C:cell outer membrane"/>
    <property type="evidence" value="ECO:0007669"/>
    <property type="project" value="UniProtKB-SubCell"/>
</dbReference>
<dbReference type="GO" id="GO:0008320">
    <property type="term" value="F:protein transmembrane transporter activity"/>
    <property type="evidence" value="ECO:0007669"/>
    <property type="project" value="TreeGrafter"/>
</dbReference>
<evidence type="ECO:0000256" key="8">
    <source>
        <dbReference type="ARBA" id="ARBA00023237"/>
    </source>
</evidence>
<proteinExistence type="inferred from homology"/>
<evidence type="ECO:0000256" key="4">
    <source>
        <dbReference type="ARBA" id="ARBA00022452"/>
    </source>
</evidence>
<name>A0A7X5AVM1_9GAMM</name>
<dbReference type="Gene3D" id="3.10.20.310">
    <property type="entry name" value="membrane protein fhac"/>
    <property type="match status" value="1"/>
</dbReference>
<organism evidence="11 12">
    <name type="scientific">Photobacterium halotolerans</name>
    <dbReference type="NCBI Taxonomy" id="265726"/>
    <lineage>
        <taxon>Bacteria</taxon>
        <taxon>Pseudomonadati</taxon>
        <taxon>Pseudomonadota</taxon>
        <taxon>Gammaproteobacteria</taxon>
        <taxon>Vibrionales</taxon>
        <taxon>Vibrionaceae</taxon>
        <taxon>Photobacterium</taxon>
    </lineage>
</organism>
<dbReference type="Pfam" id="PF17287">
    <property type="entry name" value="POTRA_3"/>
    <property type="match status" value="1"/>
</dbReference>
<dbReference type="Gene3D" id="2.40.160.50">
    <property type="entry name" value="membrane protein fhac: a member of the omp85/tpsb transporter family"/>
    <property type="match status" value="1"/>
</dbReference>
<gene>
    <name evidence="11" type="ORF">CAG72_17970</name>
</gene>
<evidence type="ECO:0000259" key="10">
    <source>
        <dbReference type="PROSITE" id="PS51779"/>
    </source>
</evidence>
<keyword evidence="4" id="KW-1134">Transmembrane beta strand</keyword>
<comment type="subcellular location">
    <subcellularLocation>
        <location evidence="1">Cell outer membrane</location>
    </subcellularLocation>
</comment>
<feature type="chain" id="PRO_5031017430" evidence="9">
    <location>
        <begin position="20"/>
        <end position="547"/>
    </location>
</feature>
<keyword evidence="5" id="KW-0812">Transmembrane</keyword>
<keyword evidence="6" id="KW-0653">Protein transport</keyword>
<dbReference type="RefSeq" id="WP_161446494.1">
    <property type="nucleotide sequence ID" value="NZ_WXWW01000257.1"/>
</dbReference>
<accession>A0A7X5AVM1</accession>
<keyword evidence="9" id="KW-0732">Signal</keyword>
<dbReference type="PROSITE" id="PS51779">
    <property type="entry name" value="POTRA"/>
    <property type="match status" value="1"/>
</dbReference>
<comment type="similarity">
    <text evidence="2">Belongs to the TPS (TC 1.B.20) family.</text>
</comment>
<evidence type="ECO:0000256" key="1">
    <source>
        <dbReference type="ARBA" id="ARBA00004442"/>
    </source>
</evidence>
<dbReference type="GO" id="GO:0098046">
    <property type="term" value="C:type V protein secretion system complex"/>
    <property type="evidence" value="ECO:0007669"/>
    <property type="project" value="TreeGrafter"/>
</dbReference>
<dbReference type="InterPro" id="IPR034746">
    <property type="entry name" value="POTRA"/>
</dbReference>
<keyword evidence="8" id="KW-0998">Cell outer membrane</keyword>
<dbReference type="GO" id="GO:0046819">
    <property type="term" value="P:protein secretion by the type V secretion system"/>
    <property type="evidence" value="ECO:0007669"/>
    <property type="project" value="TreeGrafter"/>
</dbReference>
<dbReference type="AlphaFoldDB" id="A0A7X5AVM1"/>
<evidence type="ECO:0000256" key="7">
    <source>
        <dbReference type="ARBA" id="ARBA00023136"/>
    </source>
</evidence>
<feature type="signal peptide" evidence="9">
    <location>
        <begin position="1"/>
        <end position="19"/>
    </location>
</feature>
<dbReference type="InterPro" id="IPR013686">
    <property type="entry name" value="Polypept-transport_assoc_ShlB"/>
</dbReference>
<dbReference type="Proteomes" id="UP000465712">
    <property type="component" value="Unassembled WGS sequence"/>
</dbReference>
<comment type="caution">
    <text evidence="11">The sequence shown here is derived from an EMBL/GenBank/DDBJ whole genome shotgun (WGS) entry which is preliminary data.</text>
</comment>
<dbReference type="Pfam" id="PF03865">
    <property type="entry name" value="ShlB"/>
    <property type="match status" value="1"/>
</dbReference>
<evidence type="ECO:0000256" key="5">
    <source>
        <dbReference type="ARBA" id="ARBA00022692"/>
    </source>
</evidence>
<sequence>MLIRFASICFSLIAFSSSAALLSPAVKSDIETEQAKRLQSLEASRQAIEQLQALPPPAPVLPAQDAQCFVIQKLTLRGNQHIATDILLAAIDFRAGDCIGIEAINNMLKIVTNTYIDKAYVTSRAVLLPQNLSNGELVVDVLEGKLESLQENGMPSSGLQLLFPGESGRILNLRDVEQTLDQMNRLSRYNATVQMLPGTRPGYSLVDIQTRPGVWWRGELGYSNSGQDSTGKEQLSVTLVAENILGLYENWSLSGAKSAEFVDSRDSQSLQLGWGIPFGYWTLNYQYAYSDYLTTVNSQNFSFASSGETQRHALDSQWLFHRDSISKSSLRVVLGYDHEKNFIDKTLLNGSSTERASVTVSAEHSTRLAGGFLTMSPLYERGLAIPGYTSVPGSPEEEFNKGAVTVNYTYPLSPDWAFSTTLFAQIAAKSLPGSERLSIGGEYSVRGFQGQSLSGDAGYYWRNDLNYHLGQWPYLGQLDLNVAFDTGAIHPDNTDPFERGHLTGGAVGLRAQSGVYQSTVLAGWPIEHPSWMSADDYSLNYRFSLRF</sequence>
<dbReference type="PANTHER" id="PTHR34597">
    <property type="entry name" value="SLR1661 PROTEIN"/>
    <property type="match status" value="1"/>
</dbReference>
<evidence type="ECO:0000256" key="3">
    <source>
        <dbReference type="ARBA" id="ARBA00022448"/>
    </source>
</evidence>
<evidence type="ECO:0000313" key="11">
    <source>
        <dbReference type="EMBL" id="NAW67085.1"/>
    </source>
</evidence>
<dbReference type="InterPro" id="IPR051544">
    <property type="entry name" value="TPS_OM_transporter"/>
</dbReference>
<evidence type="ECO:0000313" key="12">
    <source>
        <dbReference type="Proteomes" id="UP000465712"/>
    </source>
</evidence>
<protein>
    <submittedName>
        <fullName evidence="11">ShlB/FhaC/HecB family hemolysin secretion/activation protein</fullName>
    </submittedName>
</protein>
<dbReference type="EMBL" id="WXWW01000257">
    <property type="protein sequence ID" value="NAW67085.1"/>
    <property type="molecule type" value="Genomic_DNA"/>
</dbReference>
<dbReference type="PANTHER" id="PTHR34597:SF3">
    <property type="entry name" value="OUTER MEMBRANE TRANSPORTER CDIB"/>
    <property type="match status" value="1"/>
</dbReference>
<keyword evidence="3" id="KW-0813">Transport</keyword>
<reference evidence="11 12" key="1">
    <citation type="submission" date="2017-05" db="EMBL/GenBank/DDBJ databases">
        <title>High clonality and local adaptation shapes Vibrionaceae linages within an endangered oasis.</title>
        <authorList>
            <person name="Vazquez-Rosas-Landa M."/>
        </authorList>
    </citation>
    <scope>NUCLEOTIDE SEQUENCE [LARGE SCALE GENOMIC DNA]</scope>
    <source>
        <strain evidence="11 12">P46_P4S1P180</strain>
    </source>
</reference>
<evidence type="ECO:0000256" key="2">
    <source>
        <dbReference type="ARBA" id="ARBA00009055"/>
    </source>
</evidence>
<evidence type="ECO:0000256" key="6">
    <source>
        <dbReference type="ARBA" id="ARBA00022927"/>
    </source>
</evidence>
<dbReference type="Pfam" id="PF08479">
    <property type="entry name" value="POTRA_2"/>
    <property type="match status" value="1"/>
</dbReference>
<dbReference type="PIRSF" id="PIRSF029745">
    <property type="entry name" value="FhaC"/>
    <property type="match status" value="1"/>
</dbReference>
<evidence type="ECO:0000256" key="9">
    <source>
        <dbReference type="SAM" id="SignalP"/>
    </source>
</evidence>
<feature type="domain" description="POTRA" evidence="10">
    <location>
        <begin position="69"/>
        <end position="144"/>
    </location>
</feature>
<dbReference type="InterPro" id="IPR027282">
    <property type="entry name" value="TPS"/>
</dbReference>